<feature type="compositionally biased region" description="Polar residues" evidence="1">
    <location>
        <begin position="576"/>
        <end position="587"/>
    </location>
</feature>
<feature type="compositionally biased region" description="Basic and acidic residues" evidence="1">
    <location>
        <begin position="532"/>
        <end position="553"/>
    </location>
</feature>
<dbReference type="EMBL" id="CADCXW020000348">
    <property type="protein sequence ID" value="CAD1582731.1"/>
    <property type="molecule type" value="Genomic_DNA"/>
</dbReference>
<feature type="region of interest" description="Disordered" evidence="1">
    <location>
        <begin position="113"/>
        <end position="179"/>
    </location>
</feature>
<feature type="compositionally biased region" description="Basic and acidic residues" evidence="1">
    <location>
        <begin position="490"/>
        <end position="500"/>
    </location>
</feature>
<feature type="compositionally biased region" description="Basic and acidic residues" evidence="1">
    <location>
        <begin position="676"/>
        <end position="696"/>
    </location>
</feature>
<protein>
    <submittedName>
        <fullName evidence="2">Uncharacterized protein</fullName>
    </submittedName>
</protein>
<accession>A0A6V7M4R9</accession>
<feature type="region of interest" description="Disordered" evidence="1">
    <location>
        <begin position="448"/>
        <end position="599"/>
    </location>
</feature>
<feature type="compositionally biased region" description="Low complexity" evidence="1">
    <location>
        <begin position="588"/>
        <end position="599"/>
    </location>
</feature>
<proteinExistence type="predicted"/>
<sequence length="998" mass="111860">MYHRQQSVVPQSPAARPEDLHLTTWYGDETITGAVAAAAATNESATNFGPTTNEQLSSYPSAPFGLTDSRSMIARADLNSTRGSSAESEVSLPKAPVPRKAYMDLSDAMALLDETCPNPDASPSLTPRTPRTPLTPHPRNKRARSKSSDNSSNYSSDRLSEKDSGKEQRERRRPFLKKIGISKTEDRPFLSKIAPKIVGKPYLEKIGPSKAVEKPFLDKIGSSKTIDKFSFDAIRDLPRAMIKRTHTTTLEPTIQRSVEVVNFSKDTVLVVEEETTNEQPEVNHVGVERKRSGKGLLLKMYSFETEDLDEDPTMMSKKEMVRGESLDVVLDCEGPSSLPTLEDIEEPLSPSKLDKTTTDSMAALVKCRVTTSEEIVSLSTGQLNSPSREVVSWSNSPRWPLRSTARTLDSDFGSKGAVMQSDEESIPNSPTKWRTVKVSPTMELPIRMIPRKSKNLSLPRDLDASPTKSRRQGSEELLDIDNNKNSTDIKPSDEVNRTTSEEMIISNSRRNFEEAMEKFGGSDFKASRARRQGSEDILDKSDAKENSEFEPYKSNRRGISSDNLRYSRETVVGSAPSASSLGYQSGDSSFISQRSSNNSSDMLRGTFKHLHEKFELEVPPESYAAFKIRSRANYRSEERQKFMSKETTIGPTIQAGKVYDIKYKESDSQEMLSVVDNKDENGEDRIDDRKVDDSQGKQRNVGRSGTVKSVLRKQERVDHSNDNDVDTTCGGSVRRPMRRIYHEPSQETMDLLTELKKVKSSLRTPSEEGKDWELDCLKPARLPKMISLSDKEFCLSVERENSIRRPAVLKIQQKVDEVKEVKPTKSGLALFEKRCLSLDYADDAKPPRPEARAISLASARRSATDETLDSSDPCLLYDSKSNLSDVFTTPTDEDENNHVLVKNDKQITSSNNNHFQEVDIAIPIDQKSSISPNRRVQIQGRTSDLYEIISPRATPFRVKKRLGRISVEETVKPENFTLDSKVDCRSLATQKRTKCFPL</sequence>
<feature type="compositionally biased region" description="Polar residues" evidence="1">
    <location>
        <begin position="697"/>
        <end position="707"/>
    </location>
</feature>
<feature type="compositionally biased region" description="Low complexity" evidence="1">
    <location>
        <begin position="148"/>
        <end position="157"/>
    </location>
</feature>
<feature type="region of interest" description="Disordered" evidence="1">
    <location>
        <begin position="411"/>
        <end position="432"/>
    </location>
</feature>
<feature type="region of interest" description="Disordered" evidence="1">
    <location>
        <begin position="669"/>
        <end position="732"/>
    </location>
</feature>
<reference evidence="2" key="1">
    <citation type="submission" date="2020-07" db="EMBL/GenBank/DDBJ databases">
        <authorList>
            <person name="Ferguson B K."/>
        </authorList>
    </citation>
    <scope>NUCLEOTIDE SEQUENCE</scope>
    <source>
        <strain evidence="2">L06</strain>
    </source>
</reference>
<organism evidence="2">
    <name type="scientific">Bracon brevicornis</name>
    <dbReference type="NCBI Taxonomy" id="1563983"/>
    <lineage>
        <taxon>Eukaryota</taxon>
        <taxon>Metazoa</taxon>
        <taxon>Ecdysozoa</taxon>
        <taxon>Arthropoda</taxon>
        <taxon>Hexapoda</taxon>
        <taxon>Insecta</taxon>
        <taxon>Pterygota</taxon>
        <taxon>Neoptera</taxon>
        <taxon>Endopterygota</taxon>
        <taxon>Hymenoptera</taxon>
        <taxon>Apocrita</taxon>
        <taxon>Ichneumonoidea</taxon>
        <taxon>Braconidae</taxon>
        <taxon>Braconinae</taxon>
        <taxon>Bracon</taxon>
    </lineage>
</organism>
<dbReference type="AlphaFoldDB" id="A0A6V7M4R9"/>
<feature type="compositionally biased region" description="Basic and acidic residues" evidence="1">
    <location>
        <begin position="158"/>
        <end position="170"/>
    </location>
</feature>
<name>A0A6V7M4R9_9HYME</name>
<feature type="compositionally biased region" description="Low complexity" evidence="1">
    <location>
        <begin position="122"/>
        <end position="134"/>
    </location>
</feature>
<evidence type="ECO:0000256" key="1">
    <source>
        <dbReference type="SAM" id="MobiDB-lite"/>
    </source>
</evidence>
<feature type="compositionally biased region" description="Basic and acidic residues" evidence="1">
    <location>
        <begin position="712"/>
        <end position="722"/>
    </location>
</feature>
<gene>
    <name evidence="2" type="ORF">BBRV_LOCUS122252</name>
</gene>
<evidence type="ECO:0000313" key="2">
    <source>
        <dbReference type="EMBL" id="CAD1582731.1"/>
    </source>
</evidence>